<feature type="compositionally biased region" description="Gly residues" evidence="1">
    <location>
        <begin position="28"/>
        <end position="41"/>
    </location>
</feature>
<proteinExistence type="predicted"/>
<evidence type="ECO:0000256" key="1">
    <source>
        <dbReference type="SAM" id="MobiDB-lite"/>
    </source>
</evidence>
<gene>
    <name evidence="2" type="ORF">V1477_000762</name>
</gene>
<dbReference type="Proteomes" id="UP001607303">
    <property type="component" value="Unassembled WGS sequence"/>
</dbReference>
<organism evidence="2 3">
    <name type="scientific">Vespula maculifrons</name>
    <name type="common">Eastern yellow jacket</name>
    <name type="synonym">Wasp</name>
    <dbReference type="NCBI Taxonomy" id="7453"/>
    <lineage>
        <taxon>Eukaryota</taxon>
        <taxon>Metazoa</taxon>
        <taxon>Ecdysozoa</taxon>
        <taxon>Arthropoda</taxon>
        <taxon>Hexapoda</taxon>
        <taxon>Insecta</taxon>
        <taxon>Pterygota</taxon>
        <taxon>Neoptera</taxon>
        <taxon>Endopterygota</taxon>
        <taxon>Hymenoptera</taxon>
        <taxon>Apocrita</taxon>
        <taxon>Aculeata</taxon>
        <taxon>Vespoidea</taxon>
        <taxon>Vespidae</taxon>
        <taxon>Vespinae</taxon>
        <taxon>Vespula</taxon>
    </lineage>
</organism>
<evidence type="ECO:0000313" key="2">
    <source>
        <dbReference type="EMBL" id="KAL2750659.1"/>
    </source>
</evidence>
<keyword evidence="3" id="KW-1185">Reference proteome</keyword>
<dbReference type="AlphaFoldDB" id="A0ABD2D176"/>
<reference evidence="2 3" key="1">
    <citation type="journal article" date="2024" name="Ann. Entomol. Soc. Am.">
        <title>Genomic analyses of the southern and eastern yellowjacket wasps (Hymenoptera: Vespidae) reveal evolutionary signatures of social life.</title>
        <authorList>
            <person name="Catto M.A."/>
            <person name="Caine P.B."/>
            <person name="Orr S.E."/>
            <person name="Hunt B.G."/>
            <person name="Goodisman M.A.D."/>
        </authorList>
    </citation>
    <scope>NUCLEOTIDE SEQUENCE [LARGE SCALE GENOMIC DNA]</scope>
    <source>
        <strain evidence="2">232</strain>
        <tissue evidence="2">Head and thorax</tissue>
    </source>
</reference>
<evidence type="ECO:0000313" key="3">
    <source>
        <dbReference type="Proteomes" id="UP001607303"/>
    </source>
</evidence>
<accession>A0ABD2D176</accession>
<dbReference type="EMBL" id="JAYRBN010000008">
    <property type="protein sequence ID" value="KAL2750659.1"/>
    <property type="molecule type" value="Genomic_DNA"/>
</dbReference>
<name>A0ABD2D176_VESMC</name>
<feature type="region of interest" description="Disordered" evidence="1">
    <location>
        <begin position="22"/>
        <end position="51"/>
    </location>
</feature>
<protein>
    <submittedName>
        <fullName evidence="2">Uncharacterized protein</fullName>
    </submittedName>
</protein>
<comment type="caution">
    <text evidence="2">The sequence shown here is derived from an EMBL/GenBank/DDBJ whole genome shotgun (WGS) entry which is preliminary data.</text>
</comment>
<sequence>MARRVKAADFVLSDIERSTLRSPSVNVRGGGGGGGGGGVGGCETVVDGPPETPWWGEVGAPLTPVLAGAVKGGNVYMPRQSAP</sequence>